<sequence>MPTRYVDRSALVALLRDSRDPLAERATAALDPTGVEMVPVTSGGLDSATYEVRLARAEASEGPRTGGLRAFVEALARPMAEAETLSFRGRDGSQFIVLLDSGQVVAITVIESA</sequence>
<organism evidence="1 2">
    <name type="scientific">Nocardioides antri</name>
    <dbReference type="NCBI Taxonomy" id="2607659"/>
    <lineage>
        <taxon>Bacteria</taxon>
        <taxon>Bacillati</taxon>
        <taxon>Actinomycetota</taxon>
        <taxon>Actinomycetes</taxon>
        <taxon>Propionibacteriales</taxon>
        <taxon>Nocardioidaceae</taxon>
        <taxon>Nocardioides</taxon>
    </lineage>
</organism>
<evidence type="ECO:0000313" key="2">
    <source>
        <dbReference type="Proteomes" id="UP000324351"/>
    </source>
</evidence>
<protein>
    <submittedName>
        <fullName evidence="1">Uncharacterized protein</fullName>
    </submittedName>
</protein>
<comment type="caution">
    <text evidence="1">The sequence shown here is derived from an EMBL/GenBank/DDBJ whole genome shotgun (WGS) entry which is preliminary data.</text>
</comment>
<reference evidence="1 2" key="1">
    <citation type="submission" date="2019-09" db="EMBL/GenBank/DDBJ databases">
        <title>Nocardioides panacisoli sp. nov., isolated from the soil of a ginseng field.</title>
        <authorList>
            <person name="Cho C."/>
        </authorList>
    </citation>
    <scope>NUCLEOTIDE SEQUENCE [LARGE SCALE GENOMIC DNA]</scope>
    <source>
        <strain evidence="1 2">BN140041</strain>
    </source>
</reference>
<evidence type="ECO:0000313" key="1">
    <source>
        <dbReference type="EMBL" id="KAA1424026.1"/>
    </source>
</evidence>
<gene>
    <name evidence="1" type="ORF">F0U47_20070</name>
</gene>
<reference evidence="1 2" key="2">
    <citation type="submission" date="2019-09" db="EMBL/GenBank/DDBJ databases">
        <authorList>
            <person name="Jin C."/>
        </authorList>
    </citation>
    <scope>NUCLEOTIDE SEQUENCE [LARGE SCALE GENOMIC DNA]</scope>
    <source>
        <strain evidence="1 2">BN140041</strain>
    </source>
</reference>
<accession>A0A5B1LU13</accession>
<dbReference type="RefSeq" id="WP_149752272.1">
    <property type="nucleotide sequence ID" value="NZ_VUJW01000017.1"/>
</dbReference>
<dbReference type="Proteomes" id="UP000324351">
    <property type="component" value="Unassembled WGS sequence"/>
</dbReference>
<dbReference type="EMBL" id="VUJW01000017">
    <property type="protein sequence ID" value="KAA1424026.1"/>
    <property type="molecule type" value="Genomic_DNA"/>
</dbReference>
<proteinExistence type="predicted"/>
<dbReference type="AlphaFoldDB" id="A0A5B1LU13"/>
<name>A0A5B1LU13_9ACTN</name>
<keyword evidence="2" id="KW-1185">Reference proteome</keyword>